<gene>
    <name evidence="1" type="ORF">Q604_UNBC15488G0001</name>
</gene>
<dbReference type="AlphaFoldDB" id="W1XMD8"/>
<name>W1XMD8_9ZZZZ</name>
<feature type="non-terminal residue" evidence="1">
    <location>
        <position position="40"/>
    </location>
</feature>
<evidence type="ECO:0000313" key="1">
    <source>
        <dbReference type="EMBL" id="ETJ29989.1"/>
    </source>
</evidence>
<accession>W1XMD8</accession>
<dbReference type="EMBL" id="AZMM01015488">
    <property type="protein sequence ID" value="ETJ29989.1"/>
    <property type="molecule type" value="Genomic_DNA"/>
</dbReference>
<protein>
    <submittedName>
        <fullName evidence="1">Uncharacterized protein</fullName>
    </submittedName>
</protein>
<proteinExistence type="predicted"/>
<organism evidence="1">
    <name type="scientific">human gut metagenome</name>
    <dbReference type="NCBI Taxonomy" id="408170"/>
    <lineage>
        <taxon>unclassified sequences</taxon>
        <taxon>metagenomes</taxon>
        <taxon>organismal metagenomes</taxon>
    </lineage>
</organism>
<comment type="caution">
    <text evidence="1">The sequence shown here is derived from an EMBL/GenBank/DDBJ whole genome shotgun (WGS) entry which is preliminary data.</text>
</comment>
<sequence length="40" mass="4793">MGRLYIYSYKKERLYLCSDISPSPHYSDESYFMSLYIDGT</sequence>
<reference evidence="1" key="1">
    <citation type="submission" date="2013-12" db="EMBL/GenBank/DDBJ databases">
        <title>A Varibaculum cambriense genome reconstructed from a premature infant gut community with otherwise low bacterial novelty that shifts toward anaerobic metabolism during the third week of life.</title>
        <authorList>
            <person name="Brown C.T."/>
            <person name="Sharon I."/>
            <person name="Thomas B.C."/>
            <person name="Castelle C.J."/>
            <person name="Morowitz M.J."/>
            <person name="Banfield J.F."/>
        </authorList>
    </citation>
    <scope>NUCLEOTIDE SEQUENCE</scope>
</reference>